<evidence type="ECO:0000313" key="5">
    <source>
        <dbReference type="Proteomes" id="UP001596455"/>
    </source>
</evidence>
<reference evidence="5" key="1">
    <citation type="journal article" date="2019" name="Int. J. Syst. Evol. Microbiol.">
        <title>The Global Catalogue of Microorganisms (GCM) 10K type strain sequencing project: providing services to taxonomists for standard genome sequencing and annotation.</title>
        <authorList>
            <consortium name="The Broad Institute Genomics Platform"/>
            <consortium name="The Broad Institute Genome Sequencing Center for Infectious Disease"/>
            <person name="Wu L."/>
            <person name="Ma J."/>
        </authorList>
    </citation>
    <scope>NUCLEOTIDE SEQUENCE [LARGE SCALE GENOMIC DNA]</scope>
    <source>
        <strain evidence="5">JCM 1490</strain>
    </source>
</reference>
<feature type="binding site" evidence="2">
    <location>
        <begin position="30"/>
        <end position="33"/>
    </location>
    <ligand>
        <name>substrate</name>
    </ligand>
</feature>
<comment type="catalytic activity">
    <reaction evidence="2">
        <text>aldehydo-D-ribose 5-phosphate = D-ribulose 5-phosphate</text>
        <dbReference type="Rhea" id="RHEA:14657"/>
        <dbReference type="ChEBI" id="CHEBI:58121"/>
        <dbReference type="ChEBI" id="CHEBI:58273"/>
        <dbReference type="EC" id="5.3.1.6"/>
    </reaction>
</comment>
<dbReference type="RefSeq" id="WP_382393782.1">
    <property type="nucleotide sequence ID" value="NZ_JBHTCQ010000001.1"/>
</dbReference>
<proteinExistence type="inferred from homology"/>
<dbReference type="HAMAP" id="MF_00170">
    <property type="entry name" value="Rib_5P_isom_A"/>
    <property type="match status" value="1"/>
</dbReference>
<dbReference type="Gene3D" id="3.40.50.1360">
    <property type="match status" value="1"/>
</dbReference>
<dbReference type="NCBIfam" id="NF001924">
    <property type="entry name" value="PRK00702.1"/>
    <property type="match status" value="1"/>
</dbReference>
<evidence type="ECO:0000313" key="4">
    <source>
        <dbReference type="EMBL" id="MFC7404254.1"/>
    </source>
</evidence>
<name>A0ABW2Q439_9MICO</name>
<dbReference type="Proteomes" id="UP001596455">
    <property type="component" value="Unassembled WGS sequence"/>
</dbReference>
<dbReference type="EC" id="5.3.1.6" evidence="2"/>
<dbReference type="InterPro" id="IPR020672">
    <property type="entry name" value="Ribose5P_isomerase_typA_subgr"/>
</dbReference>
<keyword evidence="5" id="KW-1185">Reference proteome</keyword>
<feature type="active site" description="Proton acceptor" evidence="2">
    <location>
        <position position="107"/>
    </location>
</feature>
<comment type="function">
    <text evidence="2">Catalyzes the reversible conversion of ribose-5-phosphate to ribulose 5-phosphate.</text>
</comment>
<comment type="subunit">
    <text evidence="2">Homodimer.</text>
</comment>
<feature type="binding site" evidence="2">
    <location>
        <begin position="85"/>
        <end position="88"/>
    </location>
    <ligand>
        <name>substrate</name>
    </ligand>
</feature>
<dbReference type="GO" id="GO:0004751">
    <property type="term" value="F:ribose-5-phosphate isomerase activity"/>
    <property type="evidence" value="ECO:0007669"/>
    <property type="project" value="UniProtKB-EC"/>
</dbReference>
<dbReference type="PANTHER" id="PTHR11934">
    <property type="entry name" value="RIBOSE-5-PHOSPHATE ISOMERASE"/>
    <property type="match status" value="1"/>
</dbReference>
<sequence>MTPQDRAKQHVGRAAVERYVRPGMLLGLGSGTTSHWFVRALGEAVADGLEVRGIPTSRSTEELARSLDVPLVGFDEIDRIELVVDGPDEVDHDGHMTKGGGACLLWERIVADAAERYLCVADTTKLVERLGAFPVPIEVVRHGWESTGRSVRRLLSHHGYPDAPITLRTKDGEPVVTDSGNLILDAALGSITDPLVLDRELNWIPGVVENGLFTGIADEVLFADPDGAITVMETAGSPAGRPTTTVHGRRTTGT</sequence>
<dbReference type="PANTHER" id="PTHR11934:SF0">
    <property type="entry name" value="RIBOSE-5-PHOSPHATE ISOMERASE"/>
    <property type="match status" value="1"/>
</dbReference>
<comment type="pathway">
    <text evidence="2">Carbohydrate degradation; pentose phosphate pathway; D-ribose 5-phosphate from D-ribulose 5-phosphate (non-oxidative stage): step 1/1.</text>
</comment>
<evidence type="ECO:0000256" key="2">
    <source>
        <dbReference type="HAMAP-Rule" id="MF_00170"/>
    </source>
</evidence>
<comment type="caution">
    <text evidence="4">The sequence shown here is derived from an EMBL/GenBank/DDBJ whole genome shotgun (WGS) entry which is preliminary data.</text>
</comment>
<organism evidence="4 5">
    <name type="scientific">Georgenia alba</name>
    <dbReference type="NCBI Taxonomy" id="2233858"/>
    <lineage>
        <taxon>Bacteria</taxon>
        <taxon>Bacillati</taxon>
        <taxon>Actinomycetota</taxon>
        <taxon>Actinomycetes</taxon>
        <taxon>Micrococcales</taxon>
        <taxon>Bogoriellaceae</taxon>
        <taxon>Georgenia</taxon>
    </lineage>
</organism>
<dbReference type="SUPFAM" id="SSF100950">
    <property type="entry name" value="NagB/RpiA/CoA transferase-like"/>
    <property type="match status" value="1"/>
</dbReference>
<feature type="binding site" evidence="2">
    <location>
        <position position="125"/>
    </location>
    <ligand>
        <name>substrate</name>
    </ligand>
</feature>
<dbReference type="CDD" id="cd01398">
    <property type="entry name" value="RPI_A"/>
    <property type="match status" value="1"/>
</dbReference>
<evidence type="ECO:0000256" key="3">
    <source>
        <dbReference type="SAM" id="MobiDB-lite"/>
    </source>
</evidence>
<dbReference type="EMBL" id="JBHTCQ010000001">
    <property type="protein sequence ID" value="MFC7404254.1"/>
    <property type="molecule type" value="Genomic_DNA"/>
</dbReference>
<protein>
    <recommendedName>
        <fullName evidence="2">Ribose-5-phosphate isomerase A</fullName>
        <ecNumber evidence="2">5.3.1.6</ecNumber>
    </recommendedName>
    <alternativeName>
        <fullName evidence="2">Phosphoriboisomerase A</fullName>
        <shortName evidence="2">PRI</shortName>
    </alternativeName>
</protein>
<feature type="binding site" evidence="2">
    <location>
        <begin position="98"/>
        <end position="101"/>
    </location>
    <ligand>
        <name>substrate</name>
    </ligand>
</feature>
<feature type="region of interest" description="Disordered" evidence="3">
    <location>
        <begin position="234"/>
        <end position="254"/>
    </location>
</feature>
<dbReference type="SUPFAM" id="SSF75445">
    <property type="entry name" value="D-ribose-5-phosphate isomerase (RpiA), lid domain"/>
    <property type="match status" value="1"/>
</dbReference>
<comment type="similarity">
    <text evidence="2">Belongs to the ribose 5-phosphate isomerase family.</text>
</comment>
<dbReference type="InterPro" id="IPR004788">
    <property type="entry name" value="Ribose5P_isomerase_type_A"/>
</dbReference>
<dbReference type="InterPro" id="IPR037171">
    <property type="entry name" value="NagB/RpiA_transferase-like"/>
</dbReference>
<accession>A0ABW2Q439</accession>
<evidence type="ECO:0000256" key="1">
    <source>
        <dbReference type="ARBA" id="ARBA00023235"/>
    </source>
</evidence>
<dbReference type="NCBIfam" id="TIGR00021">
    <property type="entry name" value="rpiA"/>
    <property type="match status" value="1"/>
</dbReference>
<keyword evidence="1 2" id="KW-0413">Isomerase</keyword>
<dbReference type="Pfam" id="PF06026">
    <property type="entry name" value="Rib_5-P_isom_A"/>
    <property type="match status" value="1"/>
</dbReference>
<dbReference type="Gene3D" id="3.30.70.260">
    <property type="match status" value="1"/>
</dbReference>
<gene>
    <name evidence="2 4" type="primary">rpiA</name>
    <name evidence="4" type="ORF">ACFQQL_03950</name>
</gene>